<evidence type="ECO:0000313" key="8">
    <source>
        <dbReference type="EMBL" id="KAA1272074.1"/>
    </source>
</evidence>
<dbReference type="InterPro" id="IPR027417">
    <property type="entry name" value="P-loop_NTPase"/>
</dbReference>
<dbReference type="InterPro" id="IPR002543">
    <property type="entry name" value="FtsK_dom"/>
</dbReference>
<dbReference type="InterPro" id="IPR018541">
    <property type="entry name" value="Ftsk_gamma"/>
</dbReference>
<dbReference type="SUPFAM" id="SSF46785">
    <property type="entry name" value="Winged helix' DNA-binding domain"/>
    <property type="match status" value="1"/>
</dbReference>
<dbReference type="PROSITE" id="PS50901">
    <property type="entry name" value="FTSK"/>
    <property type="match status" value="1"/>
</dbReference>
<keyword evidence="3 6" id="KW-0547">Nucleotide-binding</keyword>
<dbReference type="Pfam" id="PF17854">
    <property type="entry name" value="FtsK_alpha"/>
    <property type="match status" value="1"/>
</dbReference>
<dbReference type="InterPro" id="IPR036390">
    <property type="entry name" value="WH_DNA-bd_sf"/>
</dbReference>
<dbReference type="GO" id="GO:0003677">
    <property type="term" value="F:DNA binding"/>
    <property type="evidence" value="ECO:0007669"/>
    <property type="project" value="UniProtKB-KW"/>
</dbReference>
<dbReference type="PANTHER" id="PTHR22683:SF41">
    <property type="entry name" value="DNA TRANSLOCASE FTSK"/>
    <property type="match status" value="1"/>
</dbReference>
<evidence type="ECO:0000256" key="1">
    <source>
        <dbReference type="ARBA" id="ARBA00006474"/>
    </source>
</evidence>
<protein>
    <recommendedName>
        <fullName evidence="2">DNA translocase FtsK</fullName>
    </recommendedName>
</protein>
<dbReference type="Pfam" id="PF01580">
    <property type="entry name" value="FtsK_SpoIIIE"/>
    <property type="match status" value="1"/>
</dbReference>
<dbReference type="Gene3D" id="3.40.50.300">
    <property type="entry name" value="P-loop containing nucleotide triphosphate hydrolases"/>
    <property type="match status" value="1"/>
</dbReference>
<dbReference type="EMBL" id="QRDC01000041">
    <property type="protein sequence ID" value="KAA1272074.1"/>
    <property type="molecule type" value="Genomic_DNA"/>
</dbReference>
<evidence type="ECO:0000256" key="4">
    <source>
        <dbReference type="ARBA" id="ARBA00022840"/>
    </source>
</evidence>
<keyword evidence="5" id="KW-0238">DNA-binding</keyword>
<gene>
    <name evidence="8" type="ORF">DXF85_24335</name>
</gene>
<feature type="domain" description="FtsK" evidence="7">
    <location>
        <begin position="134"/>
        <end position="346"/>
    </location>
</feature>
<keyword evidence="4 6" id="KW-0067">ATP-binding</keyword>
<organism evidence="8 9">
    <name type="scientific">Citrobacter pasteurii</name>
    <dbReference type="NCBI Taxonomy" id="1563222"/>
    <lineage>
        <taxon>Bacteria</taxon>
        <taxon>Pseudomonadati</taxon>
        <taxon>Pseudomonadota</taxon>
        <taxon>Gammaproteobacteria</taxon>
        <taxon>Enterobacterales</taxon>
        <taxon>Enterobacteriaceae</taxon>
        <taxon>Citrobacter</taxon>
    </lineage>
</organism>
<dbReference type="SUPFAM" id="SSF52540">
    <property type="entry name" value="P-loop containing nucleoside triphosphate hydrolases"/>
    <property type="match status" value="1"/>
</dbReference>
<comment type="caution">
    <text evidence="8">The sequence shown here is derived from an EMBL/GenBank/DDBJ whole genome shotgun (WGS) entry which is preliminary data.</text>
</comment>
<dbReference type="InterPro" id="IPR050206">
    <property type="entry name" value="FtsK/SpoIIIE/SftA"/>
</dbReference>
<dbReference type="InterPro" id="IPR036388">
    <property type="entry name" value="WH-like_DNA-bd_sf"/>
</dbReference>
<evidence type="ECO:0000256" key="3">
    <source>
        <dbReference type="ARBA" id="ARBA00022741"/>
    </source>
</evidence>
<dbReference type="RefSeq" id="WP_149692537.1">
    <property type="nucleotide sequence ID" value="NZ_QRDC01000041.1"/>
</dbReference>
<evidence type="ECO:0000256" key="6">
    <source>
        <dbReference type="PROSITE-ProRule" id="PRU00289"/>
    </source>
</evidence>
<evidence type="ECO:0000313" key="9">
    <source>
        <dbReference type="Proteomes" id="UP000468420"/>
    </source>
</evidence>
<dbReference type="Proteomes" id="UP000468420">
    <property type="component" value="Unassembled WGS sequence"/>
</dbReference>
<dbReference type="AlphaFoldDB" id="A0A6N6JX07"/>
<comment type="similarity">
    <text evidence="1">Belongs to the FtsK/SpoIIIE/SftA family.</text>
</comment>
<evidence type="ECO:0000256" key="5">
    <source>
        <dbReference type="ARBA" id="ARBA00023125"/>
    </source>
</evidence>
<dbReference type="Gene3D" id="3.30.980.40">
    <property type="match status" value="1"/>
</dbReference>
<dbReference type="SMART" id="SM00843">
    <property type="entry name" value="Ftsk_gamma"/>
    <property type="match status" value="1"/>
</dbReference>
<dbReference type="InterPro" id="IPR041027">
    <property type="entry name" value="FtsK_alpha"/>
</dbReference>
<reference evidence="8 9" key="1">
    <citation type="submission" date="2018-08" db="EMBL/GenBank/DDBJ databases">
        <title>Complete genomic analysis of a Citrobacter pasteurii isolated from cockles (Cerastoderma edule) containing a new chromosomic qnrB allele.</title>
        <authorList>
            <person name="Rodrigues A."/>
            <person name="Baptista T."/>
            <person name="Quesada A."/>
            <person name="Campos M.J."/>
        </authorList>
    </citation>
    <scope>NUCLEOTIDE SEQUENCE [LARGE SCALE GENOMIC DNA]</scope>
    <source>
        <strain evidence="8 9">BA18</strain>
    </source>
</reference>
<evidence type="ECO:0000259" key="7">
    <source>
        <dbReference type="PROSITE" id="PS50901"/>
    </source>
</evidence>
<name>A0A6N6JX07_9ENTR</name>
<proteinExistence type="inferred from homology"/>
<dbReference type="Pfam" id="PF09397">
    <property type="entry name" value="FtsK_gamma"/>
    <property type="match status" value="1"/>
</dbReference>
<dbReference type="GO" id="GO:0005524">
    <property type="term" value="F:ATP binding"/>
    <property type="evidence" value="ECO:0007669"/>
    <property type="project" value="UniProtKB-UniRule"/>
</dbReference>
<dbReference type="PANTHER" id="PTHR22683">
    <property type="entry name" value="SPORULATION PROTEIN RELATED"/>
    <property type="match status" value="1"/>
</dbReference>
<sequence>MMNSIPPFSTDPELFWTSSDLQHMARTIESCLAAHSINANITAYPSGTVFTLFGIEIAPGIRVSKVAALIPEISRALCVFGVTMLKNVPGTSHAGILVTNRVRQALSLARVLNTRVFDESVSPLSMMLGEDILGNPVSVDLSRMPHLLIAGTVCSGKSVLIHAMMISLLYKSTPADVRLLMVDTQQLELTSYDDIPHLLSPVITDVQDAANALNWLVAEMERRYKLLRALGVRNLAGYNDRITEAKLIGRIIPDPFWQPGFSGTETQPPLCEMPNLIVCIDDYSDLLLWRGAVEEKLITISKQGHAVGIHLILATRNTLPGVITSRMKANIPARIALSVSAKSDSRLILDSEGAEALYGAGDMLFARPDAVGLTRVQAPYVTEKDISDVVESLKMSGKTDYIEGITGEVYDTEISAVQELDVLFDQAVSFVLERRRASISGVQRQFRIGYNRAALLITQMENLGIVSAPDSNGSRLVLAPSPRG</sequence>
<dbReference type="Gene3D" id="1.10.10.10">
    <property type="entry name" value="Winged helix-like DNA-binding domain superfamily/Winged helix DNA-binding domain"/>
    <property type="match status" value="1"/>
</dbReference>
<feature type="binding site" evidence="6">
    <location>
        <begin position="151"/>
        <end position="158"/>
    </location>
    <ligand>
        <name>ATP</name>
        <dbReference type="ChEBI" id="CHEBI:30616"/>
    </ligand>
</feature>
<evidence type="ECO:0000256" key="2">
    <source>
        <dbReference type="ARBA" id="ARBA00020887"/>
    </source>
</evidence>
<accession>A0A6N6JX07</accession>